<protein>
    <recommendedName>
        <fullName evidence="5">O-antigen polymerase</fullName>
    </recommendedName>
</protein>
<organism evidence="3 4">
    <name type="scientific">Enterococcus faecalis TX4248</name>
    <dbReference type="NCBI Taxonomy" id="749495"/>
    <lineage>
        <taxon>Bacteria</taxon>
        <taxon>Bacillati</taxon>
        <taxon>Bacillota</taxon>
        <taxon>Bacilli</taxon>
        <taxon>Lactobacillales</taxon>
        <taxon>Enterococcaceae</taxon>
        <taxon>Enterococcus</taxon>
    </lineage>
</organism>
<keyword evidence="2" id="KW-0812">Transmembrane</keyword>
<keyword evidence="2" id="KW-1133">Transmembrane helix</keyword>
<evidence type="ECO:0000256" key="1">
    <source>
        <dbReference type="SAM" id="MobiDB-lite"/>
    </source>
</evidence>
<feature type="transmembrane region" description="Helical" evidence="2">
    <location>
        <begin position="232"/>
        <end position="250"/>
    </location>
</feature>
<feature type="transmembrane region" description="Helical" evidence="2">
    <location>
        <begin position="360"/>
        <end position="377"/>
    </location>
</feature>
<reference evidence="3 4" key="1">
    <citation type="submission" date="2010-07" db="EMBL/GenBank/DDBJ databases">
        <authorList>
            <person name="Sid Ahmed O."/>
        </authorList>
    </citation>
    <scope>NUCLEOTIDE SEQUENCE [LARGE SCALE GENOMIC DNA]</scope>
    <source>
        <strain evidence="3 4">TX4248</strain>
    </source>
</reference>
<dbReference type="Proteomes" id="UP000004846">
    <property type="component" value="Unassembled WGS sequence"/>
</dbReference>
<dbReference type="HOGENOM" id="CLU_739146_0_0_9"/>
<feature type="transmembrane region" description="Helical" evidence="2">
    <location>
        <begin position="300"/>
        <end position="325"/>
    </location>
</feature>
<accession>A0A125W3M7</accession>
<evidence type="ECO:0000256" key="2">
    <source>
        <dbReference type="SAM" id="Phobius"/>
    </source>
</evidence>
<dbReference type="InterPro" id="IPR051533">
    <property type="entry name" value="WaaL-like"/>
</dbReference>
<feature type="transmembrane region" description="Helical" evidence="2">
    <location>
        <begin position="116"/>
        <end position="134"/>
    </location>
</feature>
<feature type="transmembrane region" description="Helical" evidence="2">
    <location>
        <begin position="207"/>
        <end position="223"/>
    </location>
</feature>
<dbReference type="AlphaFoldDB" id="A0A125W3M7"/>
<feature type="region of interest" description="Disordered" evidence="1">
    <location>
        <begin position="383"/>
        <end position="433"/>
    </location>
</feature>
<feature type="transmembrane region" description="Helical" evidence="2">
    <location>
        <begin position="92"/>
        <end position="109"/>
    </location>
</feature>
<evidence type="ECO:0000313" key="4">
    <source>
        <dbReference type="Proteomes" id="UP000004846"/>
    </source>
</evidence>
<gene>
    <name evidence="3" type="ORF">HMPREF9498_02463</name>
</gene>
<feature type="transmembrane region" description="Helical" evidence="2">
    <location>
        <begin position="12"/>
        <end position="30"/>
    </location>
</feature>
<feature type="transmembrane region" description="Helical" evidence="2">
    <location>
        <begin position="154"/>
        <end position="177"/>
    </location>
</feature>
<name>A0A125W3M7_ENTFL</name>
<comment type="caution">
    <text evidence="3">The sequence shown here is derived from an EMBL/GenBank/DDBJ whole genome shotgun (WGS) entry which is preliminary data.</text>
</comment>
<proteinExistence type="predicted"/>
<feature type="transmembrane region" description="Helical" evidence="2">
    <location>
        <begin position="36"/>
        <end position="54"/>
    </location>
</feature>
<feature type="transmembrane region" description="Helical" evidence="2">
    <location>
        <begin position="184"/>
        <end position="201"/>
    </location>
</feature>
<feature type="transmembrane region" description="Helical" evidence="2">
    <location>
        <begin position="61"/>
        <end position="80"/>
    </location>
</feature>
<dbReference type="NCBIfam" id="NF037933">
    <property type="entry name" value="EpaQ_fam"/>
    <property type="match status" value="1"/>
</dbReference>
<evidence type="ECO:0008006" key="5">
    <source>
        <dbReference type="Google" id="ProtNLM"/>
    </source>
</evidence>
<dbReference type="EMBL" id="AEBR01000088">
    <property type="protein sequence ID" value="EFM81891.1"/>
    <property type="molecule type" value="Genomic_DNA"/>
</dbReference>
<evidence type="ECO:0000313" key="3">
    <source>
        <dbReference type="EMBL" id="EFM81891.1"/>
    </source>
</evidence>
<keyword evidence="2" id="KW-0472">Membrane</keyword>
<dbReference type="PANTHER" id="PTHR37422:SF13">
    <property type="entry name" value="LIPOPOLYSACCHARIDE BIOSYNTHESIS PROTEIN PA4999-RELATED"/>
    <property type="match status" value="1"/>
</dbReference>
<dbReference type="PANTHER" id="PTHR37422">
    <property type="entry name" value="TEICHURONIC ACID BIOSYNTHESIS PROTEIN TUAE"/>
    <property type="match status" value="1"/>
</dbReference>
<dbReference type="RefSeq" id="WP_002356908.1">
    <property type="nucleotide sequence ID" value="NZ_GL454478.1"/>
</dbReference>
<feature type="transmembrane region" description="Helical" evidence="2">
    <location>
        <begin position="337"/>
        <end position="354"/>
    </location>
</feature>
<feature type="compositionally biased region" description="Acidic residues" evidence="1">
    <location>
        <begin position="414"/>
        <end position="423"/>
    </location>
</feature>
<sequence length="433" mass="49521">MGKVLNRIGRLILLVTMIGSYTMWVVGIDAPVTKYMYANSSILLLIAVILVLLLNCTKLKFIDWLTVALALATWLLFHFTESIRHSTMQTDTMIPLIILLVLCFKVCVFDRVDQTLLLIVSLVALSATLYRMSVELPQLIPADEIFKESNKLESIWINTNTIGATLMFSTMMASSLIKAYRNKVFNLLLLPVYIGGVLGTWVSQSKTSFAILVGFILVDNLLPKRFLQRSKVWLFGFVGVAALGPLLFYLCAESDTVDLFTGRERIWHEFFAKWLSDPQHIKVGMEPFVASWKPLGTHNAFLFTLSNFGVIGYLILFGFLVSMILLIGFRKKTLDRLQVSLLLGFLLIWIHSFMEDILLAPHWMPIVYSFLGLAFYFRPEKKRGRHESPTTPKRRKRVKQTSPVSNEERPIAPVDEEGWDQPEELSRVQRHRR</sequence>